<dbReference type="AlphaFoldDB" id="A0A3P6TS27"/>
<gene>
    <name evidence="2" type="ORF">DILT_LOCUS3854</name>
</gene>
<evidence type="ECO:0000313" key="2">
    <source>
        <dbReference type="EMBL" id="VDK86269.1"/>
    </source>
</evidence>
<organism evidence="2 3">
    <name type="scientific">Dibothriocephalus latus</name>
    <name type="common">Fish tapeworm</name>
    <name type="synonym">Diphyllobothrium latum</name>
    <dbReference type="NCBI Taxonomy" id="60516"/>
    <lineage>
        <taxon>Eukaryota</taxon>
        <taxon>Metazoa</taxon>
        <taxon>Spiralia</taxon>
        <taxon>Lophotrochozoa</taxon>
        <taxon>Platyhelminthes</taxon>
        <taxon>Cestoda</taxon>
        <taxon>Eucestoda</taxon>
        <taxon>Diphyllobothriidea</taxon>
        <taxon>Diphyllobothriidae</taxon>
        <taxon>Dibothriocephalus</taxon>
    </lineage>
</organism>
<dbReference type="EMBL" id="UYRU01044365">
    <property type="protein sequence ID" value="VDK86269.1"/>
    <property type="molecule type" value="Genomic_DNA"/>
</dbReference>
<sequence>MCVVALKILSLSAVETAIGSECASPFMDILFKCLSDPHSKQTIALVLKVLADHNENADWAQPAESDLMLINTVTRLVSVEWILQDSATLFSVCKWICQAFCLTCHLSSRPVRVDRLIEILCNLAASPEAKFQAAASTMALRLSFDSDSKNLSILVRIALIWLLPGNTNTAETTLTGSKRSKDRGEFCRLDGESATTLLLAAAKNVDICRSLLSPQEGYLKQLLPLGCFACTSTHVPDKQRLAATELLRTLACMSSDWNFSMLGTNGPERNCGDPLRVTHWEQFLVQRAFSLAFLDLPTEVISTMRKRLFRPCDHFTQTPYVCRPSSSCISHLVSLTQRFAKTSLSSQSLISKLTSPSATVAWRPSSLFSSQQSFDQALLSGLVKSVVQTEAITDGIRAARLCARIQLLLKYVFRAVHEPHSDECAFKAWLADRPKDDNTHPTSYLSFRLSGVQKQECGAFVHLSGLALIVDPGQTDSGFVQLPIQTSVLFALSPFFEVLLSQRWGANVARDGAAVVLSDKPNCALWPLFPFLIILHLTVGCEWRSCGFLRAFLLPSAACRAFPSDHVAELLGLADRLMLLLEANPDDPSSSAKPSECTFLFRLQCCVLCSLVCTVLTSQEMPHSSSIVRNLFITCLRLSAHLQDSNLFTAVVWLAFTDSRWVPSEASINNQRNLLNRPLAYCLYALLQFRPFGGQDNESNLCSSVASSLDKILFKLLRGS</sequence>
<name>A0A3P6TS27_DIBLA</name>
<evidence type="ECO:0000256" key="1">
    <source>
        <dbReference type="SAM" id="SignalP"/>
    </source>
</evidence>
<reference evidence="2 3" key="1">
    <citation type="submission" date="2018-11" db="EMBL/GenBank/DDBJ databases">
        <authorList>
            <consortium name="Pathogen Informatics"/>
        </authorList>
    </citation>
    <scope>NUCLEOTIDE SEQUENCE [LARGE SCALE GENOMIC DNA]</scope>
</reference>
<keyword evidence="3" id="KW-1185">Reference proteome</keyword>
<proteinExistence type="predicted"/>
<feature type="signal peptide" evidence="1">
    <location>
        <begin position="1"/>
        <end position="19"/>
    </location>
</feature>
<dbReference type="OrthoDB" id="6256579at2759"/>
<feature type="chain" id="PRO_5018272866" description="BTB domain-containing protein" evidence="1">
    <location>
        <begin position="20"/>
        <end position="720"/>
    </location>
</feature>
<accession>A0A3P6TS27</accession>
<dbReference type="Proteomes" id="UP000281553">
    <property type="component" value="Unassembled WGS sequence"/>
</dbReference>
<protein>
    <recommendedName>
        <fullName evidence="4">BTB domain-containing protein</fullName>
    </recommendedName>
</protein>
<evidence type="ECO:0008006" key="4">
    <source>
        <dbReference type="Google" id="ProtNLM"/>
    </source>
</evidence>
<evidence type="ECO:0000313" key="3">
    <source>
        <dbReference type="Proteomes" id="UP000281553"/>
    </source>
</evidence>
<keyword evidence="1" id="KW-0732">Signal</keyword>